<gene>
    <name evidence="7" type="ORF">WOLCODRAFT_99042</name>
</gene>
<dbReference type="PRINTS" id="PR00385">
    <property type="entry name" value="P450"/>
</dbReference>
<keyword evidence="6" id="KW-0503">Monooxygenase</keyword>
<dbReference type="SUPFAM" id="SSF48264">
    <property type="entry name" value="Cytochrome P450"/>
    <property type="match status" value="1"/>
</dbReference>
<dbReference type="PROSITE" id="PS00086">
    <property type="entry name" value="CYTOCHROME_P450"/>
    <property type="match status" value="1"/>
</dbReference>
<evidence type="ECO:0000256" key="2">
    <source>
        <dbReference type="ARBA" id="ARBA00005179"/>
    </source>
</evidence>
<dbReference type="InterPro" id="IPR050121">
    <property type="entry name" value="Cytochrome_P450_monoxygenase"/>
</dbReference>
<dbReference type="STRING" id="742152.A0A2H3JE58"/>
<reference evidence="7 8" key="1">
    <citation type="journal article" date="2012" name="Science">
        <title>The Paleozoic origin of enzymatic lignin decomposition reconstructed from 31 fungal genomes.</title>
        <authorList>
            <person name="Floudas D."/>
            <person name="Binder M."/>
            <person name="Riley R."/>
            <person name="Barry K."/>
            <person name="Blanchette R.A."/>
            <person name="Henrissat B."/>
            <person name="Martinez A.T."/>
            <person name="Otillar R."/>
            <person name="Spatafora J.W."/>
            <person name="Yadav J.S."/>
            <person name="Aerts A."/>
            <person name="Benoit I."/>
            <person name="Boyd A."/>
            <person name="Carlson A."/>
            <person name="Copeland A."/>
            <person name="Coutinho P.M."/>
            <person name="de Vries R.P."/>
            <person name="Ferreira P."/>
            <person name="Findley K."/>
            <person name="Foster B."/>
            <person name="Gaskell J."/>
            <person name="Glotzer D."/>
            <person name="Gorecki P."/>
            <person name="Heitman J."/>
            <person name="Hesse C."/>
            <person name="Hori C."/>
            <person name="Igarashi K."/>
            <person name="Jurgens J.A."/>
            <person name="Kallen N."/>
            <person name="Kersten P."/>
            <person name="Kohler A."/>
            <person name="Kuees U."/>
            <person name="Kumar T.K.A."/>
            <person name="Kuo A."/>
            <person name="LaButti K."/>
            <person name="Larrondo L.F."/>
            <person name="Lindquist E."/>
            <person name="Ling A."/>
            <person name="Lombard V."/>
            <person name="Lucas S."/>
            <person name="Lundell T."/>
            <person name="Martin R."/>
            <person name="McLaughlin D.J."/>
            <person name="Morgenstern I."/>
            <person name="Morin E."/>
            <person name="Murat C."/>
            <person name="Nagy L.G."/>
            <person name="Nolan M."/>
            <person name="Ohm R.A."/>
            <person name="Patyshakuliyeva A."/>
            <person name="Rokas A."/>
            <person name="Ruiz-Duenas F.J."/>
            <person name="Sabat G."/>
            <person name="Salamov A."/>
            <person name="Samejima M."/>
            <person name="Schmutz J."/>
            <person name="Slot J.C."/>
            <person name="St John F."/>
            <person name="Stenlid J."/>
            <person name="Sun H."/>
            <person name="Sun S."/>
            <person name="Syed K."/>
            <person name="Tsang A."/>
            <person name="Wiebenga A."/>
            <person name="Young D."/>
            <person name="Pisabarro A."/>
            <person name="Eastwood D.C."/>
            <person name="Martin F."/>
            <person name="Cullen D."/>
            <person name="Grigoriev I.V."/>
            <person name="Hibbett D.S."/>
        </authorList>
    </citation>
    <scope>NUCLEOTIDE SEQUENCE [LARGE SCALE GENOMIC DNA]</scope>
    <source>
        <strain evidence="7 8">MD-104</strain>
    </source>
</reference>
<keyword evidence="5 6" id="KW-0349">Heme</keyword>
<dbReference type="GO" id="GO:0005506">
    <property type="term" value="F:iron ion binding"/>
    <property type="evidence" value="ECO:0007669"/>
    <property type="project" value="InterPro"/>
</dbReference>
<evidence type="ECO:0000256" key="5">
    <source>
        <dbReference type="PIRSR" id="PIRSR602401-1"/>
    </source>
</evidence>
<dbReference type="GO" id="GO:0020037">
    <property type="term" value="F:heme binding"/>
    <property type="evidence" value="ECO:0007669"/>
    <property type="project" value="InterPro"/>
</dbReference>
<evidence type="ECO:0000256" key="4">
    <source>
        <dbReference type="ARBA" id="ARBA00023004"/>
    </source>
</evidence>
<feature type="binding site" description="axial binding residue" evidence="5">
    <location>
        <position position="413"/>
    </location>
    <ligand>
        <name>heme</name>
        <dbReference type="ChEBI" id="CHEBI:30413"/>
    </ligand>
    <ligandPart>
        <name>Fe</name>
        <dbReference type="ChEBI" id="CHEBI:18248"/>
    </ligandPart>
</feature>
<proteinExistence type="inferred from homology"/>
<evidence type="ECO:0000256" key="6">
    <source>
        <dbReference type="RuleBase" id="RU000461"/>
    </source>
</evidence>
<dbReference type="OrthoDB" id="1470350at2759"/>
<dbReference type="GO" id="GO:0016705">
    <property type="term" value="F:oxidoreductase activity, acting on paired donors, with incorporation or reduction of molecular oxygen"/>
    <property type="evidence" value="ECO:0007669"/>
    <property type="project" value="InterPro"/>
</dbReference>
<dbReference type="PRINTS" id="PR00463">
    <property type="entry name" value="EP450I"/>
</dbReference>
<protein>
    <submittedName>
        <fullName evidence="7">Cytochrome P450</fullName>
    </submittedName>
</protein>
<dbReference type="InterPro" id="IPR002401">
    <property type="entry name" value="Cyt_P450_E_grp-I"/>
</dbReference>
<dbReference type="GO" id="GO:0004497">
    <property type="term" value="F:monooxygenase activity"/>
    <property type="evidence" value="ECO:0007669"/>
    <property type="project" value="UniProtKB-KW"/>
</dbReference>
<dbReference type="InterPro" id="IPR017972">
    <property type="entry name" value="Cyt_P450_CS"/>
</dbReference>
<dbReference type="Gene3D" id="1.10.630.10">
    <property type="entry name" value="Cytochrome P450"/>
    <property type="match status" value="1"/>
</dbReference>
<dbReference type="OMA" id="AVKEIYC"/>
<dbReference type="EMBL" id="KB468053">
    <property type="protein sequence ID" value="PCH40542.1"/>
    <property type="molecule type" value="Genomic_DNA"/>
</dbReference>
<dbReference type="Pfam" id="PF00067">
    <property type="entry name" value="p450"/>
    <property type="match status" value="1"/>
</dbReference>
<keyword evidence="6" id="KW-0560">Oxidoreductase</keyword>
<dbReference type="InterPro" id="IPR001128">
    <property type="entry name" value="Cyt_P450"/>
</dbReference>
<comment type="pathway">
    <text evidence="2">Secondary metabolite biosynthesis.</text>
</comment>
<keyword evidence="3 5" id="KW-0479">Metal-binding</keyword>
<sequence length="470" mass="53591">MLTIYFIGLGILWIVYDRLLLSPLSKIPGPPLASATRLVLMYYEFTRRRRRWIHQLHVKYGPVVRIAPDEVSFANWDAVKEIYVSDGSGYDKTSFYHLFDNYEHECMFSTLDKTPHGERKKRFSDRYSKSFIMQAEVMDGIRERAEGFVARCTEKAGVAADIYIYLHCYALDCITYHLYDPHGIRSLTEAPDLMKVKELLYHDNLQDSYSQYYFPKLFRLLSRVSRRADRSRRLSAQILNTARRSDISNHTVLSKFQSSSEQLETKSIASELLDHAIAGIDTTGDGLCFLLHHLSLPASAGIQEALRAELAESASVPLDELPYLDAVVKEGLRCFSPIPMSLPRRVPKGGRTIAGAYVPEDTIVSCQAYTLHRLDASVFPDPEEFRPERWLKEEGALERNQLFFAFSTGGRGCIGKHLALLEMKMLLREVYSNCRTRVAGEMTASMEQDDQIIASRPIGQKCLILFEKTV</sequence>
<dbReference type="InterPro" id="IPR036396">
    <property type="entry name" value="Cyt_P450_sf"/>
</dbReference>
<dbReference type="PANTHER" id="PTHR24305">
    <property type="entry name" value="CYTOCHROME P450"/>
    <property type="match status" value="1"/>
</dbReference>
<organism evidence="7 8">
    <name type="scientific">Wolfiporia cocos (strain MD-104)</name>
    <name type="common">Brown rot fungus</name>
    <dbReference type="NCBI Taxonomy" id="742152"/>
    <lineage>
        <taxon>Eukaryota</taxon>
        <taxon>Fungi</taxon>
        <taxon>Dikarya</taxon>
        <taxon>Basidiomycota</taxon>
        <taxon>Agaricomycotina</taxon>
        <taxon>Agaricomycetes</taxon>
        <taxon>Polyporales</taxon>
        <taxon>Phaeolaceae</taxon>
        <taxon>Wolfiporia</taxon>
    </lineage>
</organism>
<keyword evidence="4 5" id="KW-0408">Iron</keyword>
<accession>A0A2H3JE58</accession>
<name>A0A2H3JE58_WOLCO</name>
<evidence type="ECO:0000313" key="7">
    <source>
        <dbReference type="EMBL" id="PCH40542.1"/>
    </source>
</evidence>
<dbReference type="Proteomes" id="UP000218811">
    <property type="component" value="Unassembled WGS sequence"/>
</dbReference>
<comment type="cofactor">
    <cofactor evidence="1 5">
        <name>heme</name>
        <dbReference type="ChEBI" id="CHEBI:30413"/>
    </cofactor>
</comment>
<dbReference type="PANTHER" id="PTHR24305:SF164">
    <property type="entry name" value="P450, PUTATIVE (EUROFUNG)-RELATED"/>
    <property type="match status" value="1"/>
</dbReference>
<evidence type="ECO:0000256" key="1">
    <source>
        <dbReference type="ARBA" id="ARBA00001971"/>
    </source>
</evidence>
<dbReference type="AlphaFoldDB" id="A0A2H3JE58"/>
<evidence type="ECO:0000256" key="3">
    <source>
        <dbReference type="ARBA" id="ARBA00022723"/>
    </source>
</evidence>
<keyword evidence="8" id="KW-1185">Reference proteome</keyword>
<evidence type="ECO:0000313" key="8">
    <source>
        <dbReference type="Proteomes" id="UP000218811"/>
    </source>
</evidence>
<comment type="similarity">
    <text evidence="6">Belongs to the cytochrome P450 family.</text>
</comment>
<dbReference type="CDD" id="cd11059">
    <property type="entry name" value="CYP_fungal"/>
    <property type="match status" value="1"/>
</dbReference>